<evidence type="ECO:0000256" key="4">
    <source>
        <dbReference type="SAM" id="Phobius"/>
    </source>
</evidence>
<protein>
    <submittedName>
        <fullName evidence="6">Histidine kinase</fullName>
    </submittedName>
</protein>
<feature type="transmembrane region" description="Helical" evidence="4">
    <location>
        <begin position="419"/>
        <end position="438"/>
    </location>
</feature>
<dbReference type="CDD" id="cd16917">
    <property type="entry name" value="HATPase_UhpB-NarQ-NarX-like"/>
    <property type="match status" value="2"/>
</dbReference>
<dbReference type="PANTHER" id="PTHR24421">
    <property type="entry name" value="NITRATE/NITRITE SENSOR PROTEIN NARX-RELATED"/>
    <property type="match status" value="1"/>
</dbReference>
<keyword evidence="4" id="KW-0472">Membrane</keyword>
<dbReference type="Gene3D" id="1.20.5.1930">
    <property type="match status" value="2"/>
</dbReference>
<dbReference type="GO" id="GO:0046983">
    <property type="term" value="F:protein dimerization activity"/>
    <property type="evidence" value="ECO:0007669"/>
    <property type="project" value="InterPro"/>
</dbReference>
<dbReference type="InterPro" id="IPR050482">
    <property type="entry name" value="Sensor_HK_TwoCompSys"/>
</dbReference>
<feature type="transmembrane region" description="Helical" evidence="4">
    <location>
        <begin position="450"/>
        <end position="470"/>
    </location>
</feature>
<evidence type="ECO:0000313" key="6">
    <source>
        <dbReference type="EMBL" id="WTW64089.1"/>
    </source>
</evidence>
<dbReference type="GO" id="GO:0016020">
    <property type="term" value="C:membrane"/>
    <property type="evidence" value="ECO:0007669"/>
    <property type="project" value="InterPro"/>
</dbReference>
<dbReference type="GO" id="GO:0000155">
    <property type="term" value="F:phosphorelay sensor kinase activity"/>
    <property type="evidence" value="ECO:0007669"/>
    <property type="project" value="InterPro"/>
</dbReference>
<keyword evidence="1" id="KW-0808">Transferase</keyword>
<feature type="transmembrane region" description="Helical" evidence="4">
    <location>
        <begin position="152"/>
        <end position="173"/>
    </location>
</feature>
<feature type="transmembrane region" description="Helical" evidence="4">
    <location>
        <begin position="516"/>
        <end position="542"/>
    </location>
</feature>
<evidence type="ECO:0000256" key="1">
    <source>
        <dbReference type="ARBA" id="ARBA00022679"/>
    </source>
</evidence>
<dbReference type="AlphaFoldDB" id="A0AAU2VAC0"/>
<feature type="transmembrane region" description="Helical" evidence="4">
    <location>
        <begin position="26"/>
        <end position="47"/>
    </location>
</feature>
<dbReference type="InterPro" id="IPR011712">
    <property type="entry name" value="Sig_transdc_His_kin_sub3_dim/P"/>
</dbReference>
<keyword evidence="4" id="KW-0812">Transmembrane</keyword>
<evidence type="ECO:0000259" key="5">
    <source>
        <dbReference type="Pfam" id="PF07730"/>
    </source>
</evidence>
<name>A0AAU2VAC0_9ACTN</name>
<dbReference type="SUPFAM" id="SSF55874">
    <property type="entry name" value="ATPase domain of HSP90 chaperone/DNA topoisomerase II/histidine kinase"/>
    <property type="match status" value="1"/>
</dbReference>
<feature type="domain" description="Signal transduction histidine kinase subgroup 3 dimerisation and phosphoacceptor" evidence="5">
    <location>
        <begin position="194"/>
        <end position="260"/>
    </location>
</feature>
<evidence type="ECO:0000256" key="2">
    <source>
        <dbReference type="ARBA" id="ARBA00022777"/>
    </source>
</evidence>
<evidence type="ECO:0000256" key="3">
    <source>
        <dbReference type="ARBA" id="ARBA00023012"/>
    </source>
</evidence>
<organism evidence="6">
    <name type="scientific">Streptomyces sp. NBC_00003</name>
    <dbReference type="NCBI Taxonomy" id="2903608"/>
    <lineage>
        <taxon>Bacteria</taxon>
        <taxon>Bacillati</taxon>
        <taxon>Actinomycetota</taxon>
        <taxon>Actinomycetes</taxon>
        <taxon>Kitasatosporales</taxon>
        <taxon>Streptomycetaceae</taxon>
        <taxon>Streptomyces</taxon>
    </lineage>
</organism>
<feature type="domain" description="Signal transduction histidine kinase subgroup 3 dimerisation and phosphoacceptor" evidence="5">
    <location>
        <begin position="596"/>
        <end position="656"/>
    </location>
</feature>
<keyword evidence="2 6" id="KW-0418">Kinase</keyword>
<keyword evidence="4" id="KW-1133">Transmembrane helix</keyword>
<accession>A0AAU2VAC0</accession>
<keyword evidence="3" id="KW-0902">Two-component regulatory system</keyword>
<sequence length="792" mass="84282">MTTDAVGHAAGEPADGDGSLLPRRSAIAITAGVLIGFFVIDGAWVWFEHPPRWELAAAFLGFATILGLQLGHSFPSLTPWPARYRYATWVLQGLLAYLPILAFGVGWAGMTAFLTASAVLVFPAALGRPLFCLAAAGQSLVFHHFGTGWETAVYAAIEAVLIPLIVVGLSRMSDMIVKLHRSREELSRLAVAGERLRFARDLHDVLGYSLSAITLKCELAYRLLADAPAKAYEEVGEVLSTSRKALADVRSVSRGYREMSLRGEADAAVSMLEAVGIRTTLRFEAGVLPGPVDTVLATVLREGLTNMLRHSKAERCEIEAALQDGAAVVAMAHDGAGRARHPKGGTEGNGLAALDVRVQELGGTLVHSADSQGWYRLEAAVPLPDRADGESGAGPATVPPSCDAERPVLEPRGLGHPDLLPRAAAAITCAVLVGYFVAYSEVAWAYHPSFGHGTAVELCMFATLVIQFAVSFPGRFSWAVRRPWVLRQGALSALALLQYAPLLFLGPTWIGLPGFVAGTALLTLPAVAAWPLLTVYTAVGAVELHLTGNSAWDVIYESAYTVICALVVFGLSRMAQLASELHRSRAEIARLAVTTERLRFARDLHDLLGFSLSAITLKCELVRRLAQSRPVQAQAELTEVLQIARQALADVRTVADGRQSMSLTAEAESATAMLAGVGIRATVDTDCGELPDDVDTVLATTLREGLTNMLRHSRAEHCRITAERTAAGVRLTLLNDGVAGGTAPDPRSEVNGGSGIGNLTTRVGAVNGRLEAGARPDGWFELKAEVELLATV</sequence>
<reference evidence="6" key="1">
    <citation type="submission" date="2022-10" db="EMBL/GenBank/DDBJ databases">
        <title>The complete genomes of actinobacterial strains from the NBC collection.</title>
        <authorList>
            <person name="Joergensen T.S."/>
            <person name="Alvarez Arevalo M."/>
            <person name="Sterndorff E.B."/>
            <person name="Faurdal D."/>
            <person name="Vuksanovic O."/>
            <person name="Mourched A.-S."/>
            <person name="Charusanti P."/>
            <person name="Shaw S."/>
            <person name="Blin K."/>
            <person name="Weber T."/>
        </authorList>
    </citation>
    <scope>NUCLEOTIDE SEQUENCE</scope>
    <source>
        <strain evidence="6">NBC_00003</strain>
    </source>
</reference>
<dbReference type="Pfam" id="PF07730">
    <property type="entry name" value="HisKA_3"/>
    <property type="match status" value="2"/>
</dbReference>
<feature type="transmembrane region" description="Helical" evidence="4">
    <location>
        <begin position="94"/>
        <end position="122"/>
    </location>
</feature>
<dbReference type="InterPro" id="IPR036890">
    <property type="entry name" value="HATPase_C_sf"/>
</dbReference>
<feature type="transmembrane region" description="Helical" evidence="4">
    <location>
        <begin position="491"/>
        <end position="510"/>
    </location>
</feature>
<feature type="transmembrane region" description="Helical" evidence="4">
    <location>
        <begin position="554"/>
        <end position="575"/>
    </location>
</feature>
<feature type="transmembrane region" description="Helical" evidence="4">
    <location>
        <begin position="54"/>
        <end position="74"/>
    </location>
</feature>
<dbReference type="PANTHER" id="PTHR24421:SF63">
    <property type="entry name" value="SENSOR HISTIDINE KINASE DESK"/>
    <property type="match status" value="1"/>
</dbReference>
<dbReference type="EMBL" id="CP108318">
    <property type="protein sequence ID" value="WTW64089.1"/>
    <property type="molecule type" value="Genomic_DNA"/>
</dbReference>
<proteinExistence type="predicted"/>
<dbReference type="Gene3D" id="3.30.565.10">
    <property type="entry name" value="Histidine kinase-like ATPase, C-terminal domain"/>
    <property type="match status" value="2"/>
</dbReference>
<gene>
    <name evidence="6" type="ORF">OG549_27530</name>
</gene>